<keyword evidence="3" id="KW-1185">Reference proteome</keyword>
<name>A0A250VMW7_STROL</name>
<feature type="domain" description="MOSC" evidence="1">
    <location>
        <begin position="160"/>
        <end position="310"/>
    </location>
</feature>
<proteinExistence type="predicted"/>
<dbReference type="InterPro" id="IPR005302">
    <property type="entry name" value="MoCF_Sase_C"/>
</dbReference>
<dbReference type="Pfam" id="PF03476">
    <property type="entry name" value="MOSC_N"/>
    <property type="match status" value="1"/>
</dbReference>
<dbReference type="GO" id="GO:0030151">
    <property type="term" value="F:molybdenum ion binding"/>
    <property type="evidence" value="ECO:0007669"/>
    <property type="project" value="InterPro"/>
</dbReference>
<dbReference type="InterPro" id="IPR011037">
    <property type="entry name" value="Pyrv_Knase-like_insert_dom_sf"/>
</dbReference>
<dbReference type="Proteomes" id="UP000217446">
    <property type="component" value="Unassembled WGS sequence"/>
</dbReference>
<dbReference type="SUPFAM" id="SSF50800">
    <property type="entry name" value="PK beta-barrel domain-like"/>
    <property type="match status" value="1"/>
</dbReference>
<organism evidence="2 3">
    <name type="scientific">Streptomyces olivochromogenes</name>
    <dbReference type="NCBI Taxonomy" id="1963"/>
    <lineage>
        <taxon>Bacteria</taxon>
        <taxon>Bacillati</taxon>
        <taxon>Actinomycetota</taxon>
        <taxon>Actinomycetes</taxon>
        <taxon>Kitasatosporales</taxon>
        <taxon>Streptomycetaceae</taxon>
        <taxon>Streptomyces</taxon>
    </lineage>
</organism>
<dbReference type="GO" id="GO:0030170">
    <property type="term" value="F:pyridoxal phosphate binding"/>
    <property type="evidence" value="ECO:0007669"/>
    <property type="project" value="InterPro"/>
</dbReference>
<dbReference type="PROSITE" id="PS51340">
    <property type="entry name" value="MOSC"/>
    <property type="match status" value="1"/>
</dbReference>
<sequence length="310" mass="33284">MRRRADTVPASAGKTLPLAVRTSILCTVTTEESDKLGTVGRLIRYPVKSMLGEDLSTVDVTERGLAHDRRFALTDRDTGKVASAKHPRLWRRLLTLTARAEVGAVRITASEGKVLWSTDPGVDDALSEIVGRRVSLTDTPPYDATLDRADPEDVLRDASTPPVSAREGRLGGGSPGGTFFDYAPVHLLTTSTVTRIAALAPTSTAEAERYRPNIVIRTPLASGFAENDWTGRALRIGADLTLRVIARTPRCAVPTLAHGALPPDIAALRVLADHNRVIPLESMGPQPCAGVYAQVLRPGPIQLGDPVRWA</sequence>
<evidence type="ECO:0000313" key="3">
    <source>
        <dbReference type="Proteomes" id="UP000217446"/>
    </source>
</evidence>
<evidence type="ECO:0000313" key="2">
    <source>
        <dbReference type="EMBL" id="GAX55416.1"/>
    </source>
</evidence>
<dbReference type="Pfam" id="PF03473">
    <property type="entry name" value="MOSC"/>
    <property type="match status" value="1"/>
</dbReference>
<dbReference type="STRING" id="1963.AQJ27_38690"/>
<dbReference type="GO" id="GO:0003824">
    <property type="term" value="F:catalytic activity"/>
    <property type="evidence" value="ECO:0007669"/>
    <property type="project" value="InterPro"/>
</dbReference>
<gene>
    <name evidence="2" type="ORF">SO3561_06972</name>
</gene>
<dbReference type="AlphaFoldDB" id="A0A250VMW7"/>
<reference evidence="3" key="1">
    <citation type="submission" date="2017-05" db="EMBL/GenBank/DDBJ databases">
        <title>Streptomyces olivochromogenes NBRC 3561 whole genome shotgun sequence.</title>
        <authorList>
            <person name="Dohra H."/>
            <person name="Kodani S."/>
        </authorList>
    </citation>
    <scope>NUCLEOTIDE SEQUENCE [LARGE SCALE GENOMIC DNA]</scope>
    <source>
        <strain evidence="3">NBRC 3561</strain>
    </source>
</reference>
<protein>
    <submittedName>
        <fullName evidence="2">Molybdenum cofactor biosysynthesis protein</fullName>
    </submittedName>
</protein>
<dbReference type="InterPro" id="IPR005303">
    <property type="entry name" value="MOCOS_middle"/>
</dbReference>
<evidence type="ECO:0000259" key="1">
    <source>
        <dbReference type="PROSITE" id="PS51340"/>
    </source>
</evidence>
<dbReference type="Gene3D" id="2.40.33.20">
    <property type="entry name" value="PK beta-barrel domain-like"/>
    <property type="match status" value="1"/>
</dbReference>
<dbReference type="EMBL" id="BDQI01000018">
    <property type="protein sequence ID" value="GAX55416.1"/>
    <property type="molecule type" value="Genomic_DNA"/>
</dbReference>
<accession>A0A250VMW7</accession>
<comment type="caution">
    <text evidence="2">The sequence shown here is derived from an EMBL/GenBank/DDBJ whole genome shotgun (WGS) entry which is preliminary data.</text>
</comment>